<protein>
    <submittedName>
        <fullName evidence="2">CG17784</fullName>
    </submittedName>
</protein>
<evidence type="ECO:0000256" key="1">
    <source>
        <dbReference type="SAM" id="SignalP"/>
    </source>
</evidence>
<organism evidence="2 3">
    <name type="scientific">Drosophila busckii</name>
    <name type="common">Fruit fly</name>
    <dbReference type="NCBI Taxonomy" id="30019"/>
    <lineage>
        <taxon>Eukaryota</taxon>
        <taxon>Metazoa</taxon>
        <taxon>Ecdysozoa</taxon>
        <taxon>Arthropoda</taxon>
        <taxon>Hexapoda</taxon>
        <taxon>Insecta</taxon>
        <taxon>Pterygota</taxon>
        <taxon>Neoptera</taxon>
        <taxon>Endopterygota</taxon>
        <taxon>Diptera</taxon>
        <taxon>Brachycera</taxon>
        <taxon>Muscomorpha</taxon>
        <taxon>Ephydroidea</taxon>
        <taxon>Drosophilidae</taxon>
        <taxon>Drosophila</taxon>
    </lineage>
</organism>
<keyword evidence="3" id="KW-1185">Reference proteome</keyword>
<dbReference type="AlphaFoldDB" id="A0A0M4ENQ5"/>
<evidence type="ECO:0000313" key="2">
    <source>
        <dbReference type="EMBL" id="ALC47290.1"/>
    </source>
</evidence>
<keyword evidence="1" id="KW-0732">Signal</keyword>
<dbReference type="EMBL" id="CP012526">
    <property type="protein sequence ID" value="ALC47290.1"/>
    <property type="molecule type" value="Genomic_DNA"/>
</dbReference>
<dbReference type="PANTHER" id="PTHR21398">
    <property type="entry name" value="AGAP007094-PA"/>
    <property type="match status" value="1"/>
</dbReference>
<dbReference type="PANTHER" id="PTHR21398:SF11">
    <property type="entry name" value="HDC15381-RELATED"/>
    <property type="match status" value="1"/>
</dbReference>
<name>A0A0M4ENQ5_DROBS</name>
<dbReference type="Proteomes" id="UP000494163">
    <property type="component" value="Chromosome 3R"/>
</dbReference>
<dbReference type="SMART" id="SM00718">
    <property type="entry name" value="DM4_12"/>
    <property type="match status" value="1"/>
</dbReference>
<sequence>MQEAQDQRICSVLLPSLLLLLLLAVSFVAGNTHSLQPSGNVNGSLPQPVKLSRAKRVAIFNGQGVVKFVASVAHPVKLPNKNHNFWFFYNLQNQYVPTTIPIYWWSFWNTTTFVSTARELRKDLQATLHRDETRSWLYDAIEIGMQQVAGSELGAVCLLRGICEISQLPFENSNVFSEMLNALLIPTVHNVAEKYLNARDAGRAGADCLRTYKDCSPKVWSWLAHVTKMTF</sequence>
<gene>
    <name evidence="2" type="ORF">Dbus_chr3Rg2040</name>
</gene>
<feature type="chain" id="PRO_5005793791" evidence="1">
    <location>
        <begin position="31"/>
        <end position="231"/>
    </location>
</feature>
<reference evidence="2 3" key="1">
    <citation type="submission" date="2015-08" db="EMBL/GenBank/DDBJ databases">
        <title>Ancestral chromatin configuration constrains chromatin evolution on differentiating sex chromosomes in Drosophila.</title>
        <authorList>
            <person name="Zhou Q."/>
            <person name="Bachtrog D."/>
        </authorList>
    </citation>
    <scope>NUCLEOTIDE SEQUENCE [LARGE SCALE GENOMIC DNA]</scope>
    <source>
        <tissue evidence="2">Whole larvae</tissue>
    </source>
</reference>
<dbReference type="InterPro" id="IPR006631">
    <property type="entry name" value="DM4_12"/>
</dbReference>
<dbReference type="OrthoDB" id="8186940at2759"/>
<accession>A0A0M4ENQ5</accession>
<dbReference type="Pfam" id="PF07841">
    <property type="entry name" value="DM4_12"/>
    <property type="match status" value="1"/>
</dbReference>
<evidence type="ECO:0000313" key="3">
    <source>
        <dbReference type="Proteomes" id="UP000494163"/>
    </source>
</evidence>
<dbReference type="OMA" id="WIPTTIP"/>
<feature type="signal peptide" evidence="1">
    <location>
        <begin position="1"/>
        <end position="30"/>
    </location>
</feature>
<proteinExistence type="predicted"/>